<gene>
    <name evidence="2" type="ORF">SJ05684_b53760</name>
</gene>
<dbReference type="Pfam" id="PF21217">
    <property type="entry name" value="PaaA2"/>
    <property type="match status" value="1"/>
</dbReference>
<reference evidence="2 3" key="1">
    <citation type="submission" date="2017-08" db="EMBL/GenBank/DDBJ databases">
        <title>Multipartite genome sequences of Sinorhizobium species nodulating soybeans.</title>
        <authorList>
            <person name="Tian C.F."/>
        </authorList>
    </citation>
    <scope>NUCLEOTIDE SEQUENCE [LARGE SCALE GENOMIC DNA]</scope>
    <source>
        <strain evidence="2 3">CCBAU 05684</strain>
        <plasmid evidence="3">psj05684b</plasmid>
    </source>
</reference>
<dbReference type="Gene3D" id="6.20.450.20">
    <property type="match status" value="1"/>
</dbReference>
<evidence type="ECO:0000259" key="1">
    <source>
        <dbReference type="Pfam" id="PF21217"/>
    </source>
</evidence>
<sequence>MDLTDAVRILLTRTANEGALPLELVSHSEAYDAWFRAKVLQALEDTRPDVDDADADAHFRVRRAAALRKAMAGDR</sequence>
<protein>
    <submittedName>
        <fullName evidence="2">DNA-damage-inducible protein J</fullName>
    </submittedName>
</protein>
<name>A0A249PKA4_9HYPH</name>
<dbReference type="STRING" id="716928.GCA_000261485_05033"/>
<dbReference type="AlphaFoldDB" id="A0A249PKA4"/>
<evidence type="ECO:0000313" key="3">
    <source>
        <dbReference type="Proteomes" id="UP000217211"/>
    </source>
</evidence>
<geneLocation type="plasmid" evidence="3">
    <name>psj05684b</name>
</geneLocation>
<dbReference type="eggNOG" id="COG3077">
    <property type="taxonomic scope" value="Bacteria"/>
</dbReference>
<dbReference type="KEGG" id="esj:SJ05684_b53760"/>
<dbReference type="EMBL" id="CP023068">
    <property type="protein sequence ID" value="ASY66358.1"/>
    <property type="molecule type" value="Genomic_DNA"/>
</dbReference>
<accession>A0A249PKA4</accession>
<proteinExistence type="predicted"/>
<evidence type="ECO:0000313" key="2">
    <source>
        <dbReference type="EMBL" id="ASY66358.1"/>
    </source>
</evidence>
<dbReference type="InterPro" id="IPR048851">
    <property type="entry name" value="PaaA2_dom"/>
</dbReference>
<organism evidence="2 3">
    <name type="scientific">Sinorhizobium sojae CCBAU 05684</name>
    <dbReference type="NCBI Taxonomy" id="716928"/>
    <lineage>
        <taxon>Bacteria</taxon>
        <taxon>Pseudomonadati</taxon>
        <taxon>Pseudomonadota</taxon>
        <taxon>Alphaproteobacteria</taxon>
        <taxon>Hyphomicrobiales</taxon>
        <taxon>Rhizobiaceae</taxon>
        <taxon>Sinorhizobium/Ensifer group</taxon>
        <taxon>Sinorhizobium</taxon>
    </lineage>
</organism>
<feature type="domain" description="Stability determinant" evidence="1">
    <location>
        <begin position="29"/>
        <end position="49"/>
    </location>
</feature>
<dbReference type="Proteomes" id="UP000217211">
    <property type="component" value="Plasmid pSJ05684b"/>
</dbReference>
<keyword evidence="2" id="KW-0614">Plasmid</keyword>
<keyword evidence="3" id="KW-1185">Reference proteome</keyword>